<comment type="caution">
    <text evidence="2">The sequence shown here is derived from an EMBL/GenBank/DDBJ whole genome shotgun (WGS) entry which is preliminary data.</text>
</comment>
<evidence type="ECO:0000313" key="3">
    <source>
        <dbReference type="Proteomes" id="UP000240957"/>
    </source>
</evidence>
<gene>
    <name evidence="2" type="ORF">C9E89_006020</name>
</gene>
<evidence type="ECO:0000313" key="2">
    <source>
        <dbReference type="EMBL" id="RFC84484.1"/>
    </source>
</evidence>
<dbReference type="AlphaFoldDB" id="A0A371YSZ4"/>
<dbReference type="Proteomes" id="UP000240957">
    <property type="component" value="Unassembled WGS sequence"/>
</dbReference>
<feature type="transmembrane region" description="Helical" evidence="1">
    <location>
        <begin position="47"/>
        <end position="64"/>
    </location>
</feature>
<dbReference type="PROSITE" id="PS51257">
    <property type="entry name" value="PROKAR_LIPOPROTEIN"/>
    <property type="match status" value="1"/>
</dbReference>
<organism evidence="2 3">
    <name type="scientific">Acinetobacter sichuanensis</name>
    <dbReference type="NCBI Taxonomy" id="2136183"/>
    <lineage>
        <taxon>Bacteria</taxon>
        <taxon>Pseudomonadati</taxon>
        <taxon>Pseudomonadota</taxon>
        <taxon>Gammaproteobacteria</taxon>
        <taxon>Moraxellales</taxon>
        <taxon>Moraxellaceae</taxon>
        <taxon>Acinetobacter</taxon>
    </lineage>
</organism>
<sequence length="226" mass="26025">MLLKLCPIEWGFFMNIKFLVSVFIGIFFSCLGLSKLANFYFDISSDYLTATATFFAAFVALYLYNDWKDVHKINTLEKYHQELKIEFLKLNSSYLIVSEKAREIHGSSSSRVDMIVLEINKVYGLNFYNDVKKMIITITEYEIFISRLTRVSIVEQHLKNTKVFKNNLLKTLKALNSIPVTANLETLAPIYNNTFLNGVVPKSIAEGKKIVDEDNPVFRSEFLNTL</sequence>
<proteinExistence type="predicted"/>
<protein>
    <recommendedName>
        <fullName evidence="4">DUF4760 domain-containing protein</fullName>
    </recommendedName>
</protein>
<evidence type="ECO:0008006" key="4">
    <source>
        <dbReference type="Google" id="ProtNLM"/>
    </source>
</evidence>
<feature type="transmembrane region" description="Helical" evidence="1">
    <location>
        <begin position="12"/>
        <end position="41"/>
    </location>
</feature>
<name>A0A371YSZ4_9GAMM</name>
<keyword evidence="1" id="KW-1133">Transmembrane helix</keyword>
<accession>A0A371YSZ4</accession>
<dbReference type="EMBL" id="PYIX02000006">
    <property type="protein sequence ID" value="RFC84484.1"/>
    <property type="molecule type" value="Genomic_DNA"/>
</dbReference>
<keyword evidence="1" id="KW-0812">Transmembrane</keyword>
<reference evidence="2 3" key="1">
    <citation type="submission" date="2018-08" db="EMBL/GenBank/DDBJ databases">
        <title>The draft genome of Acinetobacter sichuanensis strain WCHAc060041.</title>
        <authorList>
            <person name="Qin J."/>
            <person name="Feng Y."/>
            <person name="Zong Z."/>
        </authorList>
    </citation>
    <scope>NUCLEOTIDE SEQUENCE [LARGE SCALE GENOMIC DNA]</scope>
    <source>
        <strain evidence="2 3">WCHAc060041</strain>
    </source>
</reference>
<keyword evidence="1" id="KW-0472">Membrane</keyword>
<evidence type="ECO:0000256" key="1">
    <source>
        <dbReference type="SAM" id="Phobius"/>
    </source>
</evidence>